<feature type="transmembrane region" description="Helical" evidence="1">
    <location>
        <begin position="77"/>
        <end position="95"/>
    </location>
</feature>
<feature type="transmembrane region" description="Helical" evidence="1">
    <location>
        <begin position="52"/>
        <end position="71"/>
    </location>
</feature>
<accession>A0A9X1B9W5</accession>
<feature type="transmembrane region" description="Helical" evidence="1">
    <location>
        <begin position="102"/>
        <end position="124"/>
    </location>
</feature>
<proteinExistence type="predicted"/>
<organism evidence="2 3">
    <name type="scientific">Thiocapsa imhoffii</name>
    <dbReference type="NCBI Taxonomy" id="382777"/>
    <lineage>
        <taxon>Bacteria</taxon>
        <taxon>Pseudomonadati</taxon>
        <taxon>Pseudomonadota</taxon>
        <taxon>Gammaproteobacteria</taxon>
        <taxon>Chromatiales</taxon>
        <taxon>Chromatiaceae</taxon>
        <taxon>Thiocapsa</taxon>
    </lineage>
</organism>
<feature type="transmembrane region" description="Helical" evidence="1">
    <location>
        <begin position="15"/>
        <end position="45"/>
    </location>
</feature>
<comment type="caution">
    <text evidence="2">The sequence shown here is derived from an EMBL/GenBank/DDBJ whole genome shotgun (WGS) entry which is preliminary data.</text>
</comment>
<dbReference type="AlphaFoldDB" id="A0A9X1B9W5"/>
<dbReference type="RefSeq" id="WP_200388244.1">
    <property type="nucleotide sequence ID" value="NZ_NRSD01000012.1"/>
</dbReference>
<gene>
    <name evidence="2" type="ORF">CKO25_12455</name>
</gene>
<feature type="transmembrane region" description="Helical" evidence="1">
    <location>
        <begin position="259"/>
        <end position="280"/>
    </location>
</feature>
<keyword evidence="1" id="KW-0472">Membrane</keyword>
<reference evidence="2 3" key="1">
    <citation type="journal article" date="2020" name="Microorganisms">
        <title>Osmotic Adaptation and Compatible Solute Biosynthesis of Phototrophic Bacteria as Revealed from Genome Analyses.</title>
        <authorList>
            <person name="Imhoff J.F."/>
            <person name="Rahn T."/>
            <person name="Kunzel S."/>
            <person name="Keller A."/>
            <person name="Neulinger S.C."/>
        </authorList>
    </citation>
    <scope>NUCLEOTIDE SEQUENCE [LARGE SCALE GENOMIC DNA]</scope>
    <source>
        <strain evidence="2 3">DSM 21303</strain>
    </source>
</reference>
<keyword evidence="1" id="KW-0812">Transmembrane</keyword>
<feature type="transmembrane region" description="Helical" evidence="1">
    <location>
        <begin position="228"/>
        <end position="247"/>
    </location>
</feature>
<dbReference type="EMBL" id="NRSD01000012">
    <property type="protein sequence ID" value="MBK1645441.1"/>
    <property type="molecule type" value="Genomic_DNA"/>
</dbReference>
<evidence type="ECO:0008006" key="4">
    <source>
        <dbReference type="Google" id="ProtNLM"/>
    </source>
</evidence>
<dbReference type="Proteomes" id="UP001138802">
    <property type="component" value="Unassembled WGS sequence"/>
</dbReference>
<evidence type="ECO:0000256" key="1">
    <source>
        <dbReference type="SAM" id="Phobius"/>
    </source>
</evidence>
<feature type="transmembrane region" description="Helical" evidence="1">
    <location>
        <begin position="202"/>
        <end position="222"/>
    </location>
</feature>
<keyword evidence="3" id="KW-1185">Reference proteome</keyword>
<sequence length="310" mass="32237">MRAIATFVMRGPSQAALIAAVTALLSILIPPLGLLSAASVGLVTLRAGPRQGLIVCGMAAVGMAVLSWLALGSPLPAIGVLMMLWVPILGLATLLRMTRSLALAVQTAGMLGVLVLLGVTLGLGDPAVAWAGLLEPFREVLVRDGAISEEASAALFGELARWMTGAFAAALVAQLLFGLFIARWWQALLYNPGGFGEEFRALRLSSLLGVVTLLLLAVLPFIDGVGLAANLLLVLGLLMLMQGIAVVHQIRALKQGRPLWLVGFYGLLVLFMPQSLLLVASVGLVDLWADIRARIAARASQGPGGGGTAD</sequence>
<evidence type="ECO:0000313" key="2">
    <source>
        <dbReference type="EMBL" id="MBK1645441.1"/>
    </source>
</evidence>
<feature type="transmembrane region" description="Helical" evidence="1">
    <location>
        <begin position="162"/>
        <end position="182"/>
    </location>
</feature>
<protein>
    <recommendedName>
        <fullName evidence="4">DUF2232 domain-containing protein</fullName>
    </recommendedName>
</protein>
<evidence type="ECO:0000313" key="3">
    <source>
        <dbReference type="Proteomes" id="UP001138802"/>
    </source>
</evidence>
<name>A0A9X1B9W5_9GAMM</name>
<keyword evidence="1" id="KW-1133">Transmembrane helix</keyword>